<organism evidence="1 2">
    <name type="scientific">Pleomassaria siparia CBS 279.74</name>
    <dbReference type="NCBI Taxonomy" id="1314801"/>
    <lineage>
        <taxon>Eukaryota</taxon>
        <taxon>Fungi</taxon>
        <taxon>Dikarya</taxon>
        <taxon>Ascomycota</taxon>
        <taxon>Pezizomycotina</taxon>
        <taxon>Dothideomycetes</taxon>
        <taxon>Pleosporomycetidae</taxon>
        <taxon>Pleosporales</taxon>
        <taxon>Pleomassariaceae</taxon>
        <taxon>Pleomassaria</taxon>
    </lineage>
</organism>
<dbReference type="AlphaFoldDB" id="A0A6G1KBD7"/>
<protein>
    <submittedName>
        <fullName evidence="1">Uncharacterized protein</fullName>
    </submittedName>
</protein>
<keyword evidence="2" id="KW-1185">Reference proteome</keyword>
<proteinExistence type="predicted"/>
<sequence length="161" mass="18102">MGNYYPLIRAKDAPGATYLFGREFKQLLIRLTRYCCNYQGTYYSTYVHDEQRGLSRKCNRHSISAGVADAVAAHGSRQRRSGMVGSRSMYLCSVDPRLAISGTDPDSSVMTRASLHIVHTEYGDVRGHRHYVSLSGQIRGRGRRFPAFLLAVTTVMNQLLH</sequence>
<reference evidence="1" key="1">
    <citation type="journal article" date="2020" name="Stud. Mycol.">
        <title>101 Dothideomycetes genomes: a test case for predicting lifestyles and emergence of pathogens.</title>
        <authorList>
            <person name="Haridas S."/>
            <person name="Albert R."/>
            <person name="Binder M."/>
            <person name="Bloem J."/>
            <person name="Labutti K."/>
            <person name="Salamov A."/>
            <person name="Andreopoulos B."/>
            <person name="Baker S."/>
            <person name="Barry K."/>
            <person name="Bills G."/>
            <person name="Bluhm B."/>
            <person name="Cannon C."/>
            <person name="Castanera R."/>
            <person name="Culley D."/>
            <person name="Daum C."/>
            <person name="Ezra D."/>
            <person name="Gonzalez J."/>
            <person name="Henrissat B."/>
            <person name="Kuo A."/>
            <person name="Liang C."/>
            <person name="Lipzen A."/>
            <person name="Lutzoni F."/>
            <person name="Magnuson J."/>
            <person name="Mondo S."/>
            <person name="Nolan M."/>
            <person name="Ohm R."/>
            <person name="Pangilinan J."/>
            <person name="Park H.-J."/>
            <person name="Ramirez L."/>
            <person name="Alfaro M."/>
            <person name="Sun H."/>
            <person name="Tritt A."/>
            <person name="Yoshinaga Y."/>
            <person name="Zwiers L.-H."/>
            <person name="Turgeon B."/>
            <person name="Goodwin S."/>
            <person name="Spatafora J."/>
            <person name="Crous P."/>
            <person name="Grigoriev I."/>
        </authorList>
    </citation>
    <scope>NUCLEOTIDE SEQUENCE</scope>
    <source>
        <strain evidence="1">CBS 279.74</strain>
    </source>
</reference>
<gene>
    <name evidence="1" type="ORF">K504DRAFT_454472</name>
</gene>
<dbReference type="Proteomes" id="UP000799428">
    <property type="component" value="Unassembled WGS sequence"/>
</dbReference>
<dbReference type="EMBL" id="MU005769">
    <property type="protein sequence ID" value="KAF2710134.1"/>
    <property type="molecule type" value="Genomic_DNA"/>
</dbReference>
<name>A0A6G1KBD7_9PLEO</name>
<accession>A0A6G1KBD7</accession>
<evidence type="ECO:0000313" key="2">
    <source>
        <dbReference type="Proteomes" id="UP000799428"/>
    </source>
</evidence>
<evidence type="ECO:0000313" key="1">
    <source>
        <dbReference type="EMBL" id="KAF2710134.1"/>
    </source>
</evidence>